<evidence type="ECO:0000256" key="1">
    <source>
        <dbReference type="SAM" id="MobiDB-lite"/>
    </source>
</evidence>
<dbReference type="InterPro" id="IPR031571">
    <property type="entry name" value="RcpC_dom"/>
</dbReference>
<accession>A0ABR9J9Z4</accession>
<dbReference type="RefSeq" id="WP_192592596.1">
    <property type="nucleotide sequence ID" value="NZ_JADBEE010000002.1"/>
</dbReference>
<comment type="caution">
    <text evidence="3">The sequence shown here is derived from an EMBL/GenBank/DDBJ whole genome shotgun (WGS) entry which is preliminary data.</text>
</comment>
<keyword evidence="4" id="KW-1185">Reference proteome</keyword>
<dbReference type="CDD" id="cd11614">
    <property type="entry name" value="SAF_CpaB_FlgA_like"/>
    <property type="match status" value="1"/>
</dbReference>
<dbReference type="EMBL" id="JADBEE010000002">
    <property type="protein sequence ID" value="MBE1515808.1"/>
    <property type="molecule type" value="Genomic_DNA"/>
</dbReference>
<dbReference type="SMART" id="SM00858">
    <property type="entry name" value="SAF"/>
    <property type="match status" value="1"/>
</dbReference>
<feature type="domain" description="SAF" evidence="2">
    <location>
        <begin position="23"/>
        <end position="85"/>
    </location>
</feature>
<dbReference type="InterPro" id="IPR013974">
    <property type="entry name" value="SAF"/>
</dbReference>
<dbReference type="Pfam" id="PF16976">
    <property type="entry name" value="RcpC"/>
    <property type="match status" value="1"/>
</dbReference>
<feature type="region of interest" description="Disordered" evidence="1">
    <location>
        <begin position="193"/>
        <end position="214"/>
    </location>
</feature>
<name>A0ABR9J9Z4_9MICC</name>
<evidence type="ECO:0000259" key="2">
    <source>
        <dbReference type="SMART" id="SM00858"/>
    </source>
</evidence>
<dbReference type="NCBIfam" id="TIGR03177">
    <property type="entry name" value="pilus_cpaB"/>
    <property type="match status" value="1"/>
</dbReference>
<gene>
    <name evidence="3" type="ORF">H4W26_002600</name>
</gene>
<organism evidence="3 4">
    <name type="scientific">Nesterenkonia halotolerans</name>
    <dbReference type="NCBI Taxonomy" id="225325"/>
    <lineage>
        <taxon>Bacteria</taxon>
        <taxon>Bacillati</taxon>
        <taxon>Actinomycetota</taxon>
        <taxon>Actinomycetes</taxon>
        <taxon>Micrococcales</taxon>
        <taxon>Micrococcaceae</taxon>
        <taxon>Nesterenkonia</taxon>
    </lineage>
</organism>
<dbReference type="InterPro" id="IPR017592">
    <property type="entry name" value="Pilus_assmbl_Flp-typ_CpaB"/>
</dbReference>
<protein>
    <submittedName>
        <fullName evidence="3">Flp pilus assembly protein CpaB</fullName>
    </submittedName>
</protein>
<evidence type="ECO:0000313" key="4">
    <source>
        <dbReference type="Proteomes" id="UP000636579"/>
    </source>
</evidence>
<evidence type="ECO:0000313" key="3">
    <source>
        <dbReference type="EMBL" id="MBE1515808.1"/>
    </source>
</evidence>
<sequence length="214" mass="21458">MILGLGAAAAALLTSEEGQLETALALRVNTDVAAGERLSAGVVEEVSVDEAAVPRGYSADIDQVLGQQVAVPLPAGALIHPNQLVGPGLLAGQDPGTVAVPVRPADPAMIGLLTPGQRVDVLVSSDTPERGSSSEPVATAAPVLWTPKDESENWLPAGGEAGSVVILAVDLATAESIAQATQEGRLHLSLRSARVSGAEAGPADSRDSSAGGTR</sequence>
<reference evidence="3 4" key="1">
    <citation type="submission" date="2020-10" db="EMBL/GenBank/DDBJ databases">
        <title>Sequencing the genomes of 1000 actinobacteria strains.</title>
        <authorList>
            <person name="Klenk H.-P."/>
        </authorList>
    </citation>
    <scope>NUCLEOTIDE SEQUENCE [LARGE SCALE GENOMIC DNA]</scope>
    <source>
        <strain evidence="3 4">DSM 15474</strain>
    </source>
</reference>
<dbReference type="Proteomes" id="UP000636579">
    <property type="component" value="Unassembled WGS sequence"/>
</dbReference>
<dbReference type="Pfam" id="PF08666">
    <property type="entry name" value="SAF"/>
    <property type="match status" value="1"/>
</dbReference>
<proteinExistence type="predicted"/>